<name>A0A7J6NT77_PEROL</name>
<evidence type="ECO:0000313" key="3">
    <source>
        <dbReference type="EMBL" id="KAF4687089.1"/>
    </source>
</evidence>
<evidence type="ECO:0000256" key="2">
    <source>
        <dbReference type="SAM" id="SignalP"/>
    </source>
</evidence>
<feature type="chain" id="PRO_5029617866" evidence="2">
    <location>
        <begin position="27"/>
        <end position="327"/>
    </location>
</feature>
<evidence type="ECO:0000313" key="4">
    <source>
        <dbReference type="Proteomes" id="UP000541610"/>
    </source>
</evidence>
<feature type="compositionally biased region" description="Basic and acidic residues" evidence="1">
    <location>
        <begin position="305"/>
        <end position="317"/>
    </location>
</feature>
<feature type="compositionally biased region" description="Polar residues" evidence="1">
    <location>
        <begin position="270"/>
        <end position="284"/>
    </location>
</feature>
<dbReference type="EMBL" id="JABANP010000197">
    <property type="protein sequence ID" value="KAF4687089.1"/>
    <property type="molecule type" value="Genomic_DNA"/>
</dbReference>
<feature type="region of interest" description="Disordered" evidence="1">
    <location>
        <begin position="265"/>
        <end position="327"/>
    </location>
</feature>
<keyword evidence="2" id="KW-0732">Signal</keyword>
<comment type="caution">
    <text evidence="3">The sequence shown here is derived from an EMBL/GenBank/DDBJ whole genome shotgun (WGS) entry which is preliminary data.</text>
</comment>
<organism evidence="3 4">
    <name type="scientific">Perkinsus olseni</name>
    <name type="common">Perkinsus atlanticus</name>
    <dbReference type="NCBI Taxonomy" id="32597"/>
    <lineage>
        <taxon>Eukaryota</taxon>
        <taxon>Sar</taxon>
        <taxon>Alveolata</taxon>
        <taxon>Perkinsozoa</taxon>
        <taxon>Perkinsea</taxon>
        <taxon>Perkinsida</taxon>
        <taxon>Perkinsidae</taxon>
        <taxon>Perkinsus</taxon>
    </lineage>
</organism>
<dbReference type="Proteomes" id="UP000541610">
    <property type="component" value="Unassembled WGS sequence"/>
</dbReference>
<gene>
    <name evidence="3" type="ORF">FOZ60_004302</name>
</gene>
<accession>A0A7J6NT77</accession>
<protein>
    <submittedName>
        <fullName evidence="3">Uncharacterized protein</fullName>
    </submittedName>
</protein>
<feature type="compositionally biased region" description="Acidic residues" evidence="1">
    <location>
        <begin position="318"/>
        <end position="327"/>
    </location>
</feature>
<evidence type="ECO:0000256" key="1">
    <source>
        <dbReference type="SAM" id="MobiDB-lite"/>
    </source>
</evidence>
<sequence>MGRYKPLWYCWIVLLGASHWGQTTMALMSRRAKEEPEYAIEAAAPLEEETPPKLAAEDDAYWDDDKPSFNMLNKVDWAGLQAKPPPTRFDNYRTAAKIKFMMPDLTWNPEYPVTIPDEVLSAKLPVGALSRFMLQDPGPRYEAMVQDLHTPDYMLDVNNKADGSARVVKRVSETQLQTDSGLDLSAIVPHLTEVPAAPPPINPELRFVPRGASAAVKEHPVKIAVDVDDNGRELWDTVKRHAFGNGEEQPSPRNTPNKIEELKRAEKESSFLQRTTNQGRTTRYTPRRKCDPQGYNASKKFKPCKRIEYRAASRPEIKEEDEEDESV</sequence>
<dbReference type="AlphaFoldDB" id="A0A7J6NT77"/>
<dbReference type="OrthoDB" id="441600at2759"/>
<proteinExistence type="predicted"/>
<feature type="signal peptide" evidence="2">
    <location>
        <begin position="1"/>
        <end position="26"/>
    </location>
</feature>
<reference evidence="3 4" key="1">
    <citation type="submission" date="2020-04" db="EMBL/GenBank/DDBJ databases">
        <title>Perkinsus olseni comparative genomics.</title>
        <authorList>
            <person name="Bogema D.R."/>
        </authorList>
    </citation>
    <scope>NUCLEOTIDE SEQUENCE [LARGE SCALE GENOMIC DNA]</scope>
    <source>
        <strain evidence="3">00978-12</strain>
    </source>
</reference>